<sequence>MNKILIFGFEQVRRTAGDHFRIANRLAAHFFVDGCGQHAVFAVQQRLGFLGENLIALAIDDVEHGLRADDLACGRDQRRIAKVFAYTRHLFENLIILVGLARFLELGDQVREHAARYLIQQCVGIHAEGLDGDRAVGNHAIRNGAHDLRGFGKLHQIEAGVAVGSPEGGNQRLRRGLRRAVSKGRQGGVHDVYASLRRHEVNHVAGAGRIMGMQVNRNLDFLL</sequence>
<evidence type="ECO:0000313" key="1">
    <source>
        <dbReference type="EMBL" id="MPM67998.1"/>
    </source>
</evidence>
<proteinExistence type="predicted"/>
<reference evidence="1" key="1">
    <citation type="submission" date="2019-08" db="EMBL/GenBank/DDBJ databases">
        <authorList>
            <person name="Kucharzyk K."/>
            <person name="Murdoch R.W."/>
            <person name="Higgins S."/>
            <person name="Loffler F."/>
        </authorList>
    </citation>
    <scope>NUCLEOTIDE SEQUENCE</scope>
</reference>
<comment type="caution">
    <text evidence="1">The sequence shown here is derived from an EMBL/GenBank/DDBJ whole genome shotgun (WGS) entry which is preliminary data.</text>
</comment>
<dbReference type="EMBL" id="VSSQ01022008">
    <property type="protein sequence ID" value="MPM67998.1"/>
    <property type="molecule type" value="Genomic_DNA"/>
</dbReference>
<accession>A0A645BSD9</accession>
<name>A0A645BSD9_9ZZZZ</name>
<organism evidence="1">
    <name type="scientific">bioreactor metagenome</name>
    <dbReference type="NCBI Taxonomy" id="1076179"/>
    <lineage>
        <taxon>unclassified sequences</taxon>
        <taxon>metagenomes</taxon>
        <taxon>ecological metagenomes</taxon>
    </lineage>
</organism>
<dbReference type="AlphaFoldDB" id="A0A645BSD9"/>
<protein>
    <submittedName>
        <fullName evidence="1">Uncharacterized protein</fullName>
    </submittedName>
</protein>
<gene>
    <name evidence="1" type="ORF">SDC9_114924</name>
</gene>